<dbReference type="Proteomes" id="UP000235803">
    <property type="component" value="Unassembled WGS sequence"/>
</dbReference>
<dbReference type="NCBIfam" id="TIGR01731">
    <property type="entry name" value="fil_hemag_20aa"/>
    <property type="match status" value="9"/>
</dbReference>
<evidence type="ECO:0000259" key="1">
    <source>
        <dbReference type="SMART" id="SM00912"/>
    </source>
</evidence>
<name>A0A2N7U1R5_9GAMM</name>
<dbReference type="SUPFAM" id="SSF51126">
    <property type="entry name" value="Pectin lyase-like"/>
    <property type="match status" value="1"/>
</dbReference>
<accession>A0A2N7U1R5</accession>
<evidence type="ECO:0000313" key="2">
    <source>
        <dbReference type="EMBL" id="PMR74360.1"/>
    </source>
</evidence>
<feature type="domain" description="Filamentous haemagglutinin FhaB/tRNA nuclease CdiA-like TPS" evidence="1">
    <location>
        <begin position="92"/>
        <end position="212"/>
    </location>
</feature>
<dbReference type="RefSeq" id="WP_133154975.1">
    <property type="nucleotide sequence ID" value="NZ_PNRF01000028.1"/>
</dbReference>
<dbReference type="InterPro" id="IPR008619">
    <property type="entry name" value="Filamentous_hemagglutn_rpt"/>
</dbReference>
<dbReference type="Pfam" id="PF13018">
    <property type="entry name" value="ESPR"/>
    <property type="match status" value="1"/>
</dbReference>
<evidence type="ECO:0000313" key="3">
    <source>
        <dbReference type="Proteomes" id="UP000235803"/>
    </source>
</evidence>
<feature type="non-terminal residue" evidence="2">
    <location>
        <position position="751"/>
    </location>
</feature>
<protein>
    <recommendedName>
        <fullName evidence="1">Filamentous haemagglutinin FhaB/tRNA nuclease CdiA-like TPS domain-containing protein</fullName>
    </recommendedName>
</protein>
<dbReference type="SMART" id="SM00912">
    <property type="entry name" value="Haemagg_act"/>
    <property type="match status" value="1"/>
</dbReference>
<dbReference type="InterPro" id="IPR011050">
    <property type="entry name" value="Pectin_lyase_fold/virulence"/>
</dbReference>
<dbReference type="OrthoDB" id="2664633at2"/>
<dbReference type="NCBIfam" id="TIGR01901">
    <property type="entry name" value="adhes_NPXG"/>
    <property type="match status" value="1"/>
</dbReference>
<dbReference type="InterPro" id="IPR012334">
    <property type="entry name" value="Pectin_lyas_fold"/>
</dbReference>
<organism evidence="2 3">
    <name type="scientific">Billgrantia endophytica</name>
    <dbReference type="NCBI Taxonomy" id="2033802"/>
    <lineage>
        <taxon>Bacteria</taxon>
        <taxon>Pseudomonadati</taxon>
        <taxon>Pseudomonadota</taxon>
        <taxon>Gammaproteobacteria</taxon>
        <taxon>Oceanospirillales</taxon>
        <taxon>Halomonadaceae</taxon>
        <taxon>Billgrantia</taxon>
    </lineage>
</organism>
<comment type="caution">
    <text evidence="2">The sequence shown here is derived from an EMBL/GenBank/DDBJ whole genome shotgun (WGS) entry which is preliminary data.</text>
</comment>
<proteinExistence type="predicted"/>
<gene>
    <name evidence="2" type="ORF">C1H69_13995</name>
</gene>
<dbReference type="Gene3D" id="2.160.20.10">
    <property type="entry name" value="Single-stranded right-handed beta-helix, Pectin lyase-like"/>
    <property type="match status" value="1"/>
</dbReference>
<keyword evidence="3" id="KW-1185">Reference proteome</keyword>
<dbReference type="Pfam" id="PF05594">
    <property type="entry name" value="Fil_haemagg"/>
    <property type="match status" value="6"/>
</dbReference>
<dbReference type="Pfam" id="PF05860">
    <property type="entry name" value="TPS"/>
    <property type="match status" value="1"/>
</dbReference>
<dbReference type="InterPro" id="IPR010069">
    <property type="entry name" value="CdiA_FHA1_rpt"/>
</dbReference>
<reference evidence="2 3" key="1">
    <citation type="submission" date="2018-01" db="EMBL/GenBank/DDBJ databases">
        <title>Halomonas endophytica sp. nov., isolated from storage liquid in the stems of Populus euphratica.</title>
        <authorList>
            <person name="Chen C."/>
        </authorList>
    </citation>
    <scope>NUCLEOTIDE SEQUENCE [LARGE SCALE GENOMIC DNA]</scope>
    <source>
        <strain evidence="2 3">MC28</strain>
    </source>
</reference>
<dbReference type="InterPro" id="IPR024973">
    <property type="entry name" value="ESPR"/>
</dbReference>
<dbReference type="InterPro" id="IPR008638">
    <property type="entry name" value="FhaB/CdiA-like_TPS"/>
</dbReference>
<dbReference type="AlphaFoldDB" id="A0A2N7U1R5"/>
<dbReference type="EMBL" id="PNRF01000028">
    <property type="protein sequence ID" value="PMR74360.1"/>
    <property type="molecule type" value="Genomic_DNA"/>
</dbReference>
<sequence length="751" mass="77634">MNRYRYRLVFNQAKGQLVVAAELGMTRGKGGSVAAGPAGGEPPSTFFLGRLTPLCWAILVASSLACALPAQAQILPDRNAPGAQRPHVLESANGTPQVNIQTPSAQGVSRNAYRQFDVDGKGAILNNARQATQTQLGGWVQGNPNLATGEARVIVNEVNSRDPSQLRGHVEVAGRRAEVVIANPAGIHVDGAGFINASGTTLTTGRPEFSGGDLAGYRVEEGTIRIAGDGLDTRDSDYTAILARAVEVQAGVWANDLEVAAGANAISADRAEITPIAGRGEAPEVAIDVAHLGGMYAGKIHLLATERGVGVHHAGDLAASQQLTLSADGRLESRGALVSEGELHLRASRLEAGGATLAAGGLYAEADSISLRGGQLQAEEIAITAREGGLDATGGELTAQTRLALHAATGLATDGARVQSQHLDLQADTLSNRGGDIVQHGTQALRLEIAQLDNSQGRILAEQDVEITADNLDNTAGLIGSIAGELTIIADDIDNTQGRLEAQRDLTLDVAGTLANAQGEIAQLGEGDVQLSARQLQGDEGLIVSQGELAIQGEAIDLAGGLTQAERISVQAGSLSHHGGEMRHLGEDGPLTLDIDGELDNREGVILSAADIELSAGKLNNADGLLHAEGELSIEADSVDNQRGELATAGALRLDAEDRLDNSQGRILAEQDVEIAAGGLDNTVGLIGSIAGELTLDADTLDNTQGRLEAERDLTLDVAGTLRNAGGEIVQLGEGDMQLSARQLQGDEGLI</sequence>